<dbReference type="PROSITE" id="PS50914">
    <property type="entry name" value="BON"/>
    <property type="match status" value="1"/>
</dbReference>
<evidence type="ECO:0000259" key="4">
    <source>
        <dbReference type="PROSITE" id="PS50914"/>
    </source>
</evidence>
<reference evidence="5 6" key="1">
    <citation type="submission" date="2023-11" db="EMBL/GenBank/DDBJ databases">
        <title>Plant-associative lifestyle of Vibrio porteresiae and its evolutionary dynamics.</title>
        <authorList>
            <person name="Rameshkumar N."/>
            <person name="Kirti K."/>
        </authorList>
    </citation>
    <scope>NUCLEOTIDE SEQUENCE [LARGE SCALE GENOMIC DNA]</scope>
    <source>
        <strain evidence="5 6">MSSRF30</strain>
    </source>
</reference>
<dbReference type="PRINTS" id="PR00811">
    <property type="entry name" value="BCTERIALGSPD"/>
</dbReference>
<proteinExistence type="inferred from homology"/>
<dbReference type="InterPro" id="IPR050810">
    <property type="entry name" value="Bact_Secretion_Sys_Channel"/>
</dbReference>
<dbReference type="InterPro" id="IPR007055">
    <property type="entry name" value="BON_dom"/>
</dbReference>
<dbReference type="Proteomes" id="UP001304071">
    <property type="component" value="Chromosome 2"/>
</dbReference>
<dbReference type="RefSeq" id="WP_261896866.1">
    <property type="nucleotide sequence ID" value="NZ_AP024896.1"/>
</dbReference>
<comment type="similarity">
    <text evidence="1">Belongs to the bacterial secretin family.</text>
</comment>
<feature type="chain" id="PRO_5046566906" evidence="3">
    <location>
        <begin position="30"/>
        <end position="459"/>
    </location>
</feature>
<protein>
    <submittedName>
        <fullName evidence="5">Pilus assembly protein N-terminal domain-containing protein</fullName>
    </submittedName>
</protein>
<accession>A0ABZ0QKX6</accession>
<feature type="domain" description="BON" evidence="4">
    <location>
        <begin position="94"/>
        <end position="164"/>
    </location>
</feature>
<dbReference type="PANTHER" id="PTHR30332">
    <property type="entry name" value="PROBABLE GENERAL SECRETION PATHWAY PROTEIN D"/>
    <property type="match status" value="1"/>
</dbReference>
<dbReference type="InterPro" id="IPR001775">
    <property type="entry name" value="GspD/PilQ"/>
</dbReference>
<gene>
    <name evidence="5" type="ORF">R8Z52_18165</name>
</gene>
<feature type="compositionally biased region" description="Low complexity" evidence="2">
    <location>
        <begin position="164"/>
        <end position="185"/>
    </location>
</feature>
<keyword evidence="3" id="KW-0732">Signal</keyword>
<sequence>MKLKNSWLYQTLMRLSCLCIVVASPTVFAAQVTNIANGEATALTTKEDISSVFIADPAVADYQVIGKNKVVVFGKSIGSTSILVFDGDGNTLLSRTVVVNESLLAIKQQIALRYPELDISIYNLGKQVILSGTVSSEEQKQDIETLVGELLGKSGTDNSVALTSSSSDSSGSSESSSSSSSSSQSLKMGKTYQGVVNNLEVAVTKQVNVKLTIAEVTQSFSEQLGLQTYSDGQSNGIFVNPLKSFSASDIVSVINAIADNSVGQILAEPNMSVISGGNANFLVGGELPVVTVIDGSTSISYKEYGIKLSLAANVLRDDKIQLSIQPEVSSLDDTYSNSTYDVPALKTRKAQTTIELGDGQSFVLGGLLNNEETESLSKIPYIGDIPILGALFRYTDTSRRKTELVIVATVSLVKPIESQDVKLPAFERTTNLQRFFAWDKKTDKNYPARQLLLDGGFIQ</sequence>
<organism evidence="5 6">
    <name type="scientific">Vibrio porteresiae DSM 19223</name>
    <dbReference type="NCBI Taxonomy" id="1123496"/>
    <lineage>
        <taxon>Bacteria</taxon>
        <taxon>Pseudomonadati</taxon>
        <taxon>Pseudomonadota</taxon>
        <taxon>Gammaproteobacteria</taxon>
        <taxon>Vibrionales</taxon>
        <taxon>Vibrionaceae</taxon>
        <taxon>Vibrio</taxon>
    </lineage>
</organism>
<dbReference type="PRINTS" id="PR01032">
    <property type="entry name" value="PHAGEIV"/>
</dbReference>
<feature type="region of interest" description="Disordered" evidence="2">
    <location>
        <begin position="158"/>
        <end position="185"/>
    </location>
</feature>
<dbReference type="PANTHER" id="PTHR30332:SF17">
    <property type="entry name" value="TYPE IV PILIATION SYSTEM PROTEIN DR_0774-RELATED"/>
    <property type="match status" value="1"/>
</dbReference>
<evidence type="ECO:0000256" key="1">
    <source>
        <dbReference type="RuleBase" id="RU004003"/>
    </source>
</evidence>
<feature type="signal peptide" evidence="3">
    <location>
        <begin position="1"/>
        <end position="29"/>
    </location>
</feature>
<dbReference type="Pfam" id="PF00263">
    <property type="entry name" value="Secretin"/>
    <property type="match status" value="1"/>
</dbReference>
<evidence type="ECO:0000313" key="6">
    <source>
        <dbReference type="Proteomes" id="UP001304071"/>
    </source>
</evidence>
<dbReference type="InterPro" id="IPR032789">
    <property type="entry name" value="T2SS-T3SS_pil_N"/>
</dbReference>
<keyword evidence="6" id="KW-1185">Reference proteome</keyword>
<name>A0ABZ0QKX6_9VIBR</name>
<dbReference type="InterPro" id="IPR004846">
    <property type="entry name" value="T2SS/T3SS_dom"/>
</dbReference>
<evidence type="ECO:0000313" key="5">
    <source>
        <dbReference type="EMBL" id="WPC76455.1"/>
    </source>
</evidence>
<dbReference type="Pfam" id="PF13629">
    <property type="entry name" value="T2SS-T3SS_pil_N"/>
    <property type="match status" value="1"/>
</dbReference>
<dbReference type="EMBL" id="CP138204">
    <property type="protein sequence ID" value="WPC76455.1"/>
    <property type="molecule type" value="Genomic_DNA"/>
</dbReference>
<evidence type="ECO:0000256" key="3">
    <source>
        <dbReference type="SAM" id="SignalP"/>
    </source>
</evidence>
<evidence type="ECO:0000256" key="2">
    <source>
        <dbReference type="SAM" id="MobiDB-lite"/>
    </source>
</evidence>